<evidence type="ECO:0000313" key="1">
    <source>
        <dbReference type="EMBL" id="KAJ3206141.1"/>
    </source>
</evidence>
<gene>
    <name evidence="1" type="ORF">HK099_000609</name>
</gene>
<reference evidence="1" key="1">
    <citation type="submission" date="2020-05" db="EMBL/GenBank/DDBJ databases">
        <title>Phylogenomic resolution of chytrid fungi.</title>
        <authorList>
            <person name="Stajich J.E."/>
            <person name="Amses K."/>
            <person name="Simmons R."/>
            <person name="Seto K."/>
            <person name="Myers J."/>
            <person name="Bonds A."/>
            <person name="Quandt C.A."/>
            <person name="Barry K."/>
            <person name="Liu P."/>
            <person name="Grigoriev I."/>
            <person name="Longcore J.E."/>
            <person name="James T.Y."/>
        </authorList>
    </citation>
    <scope>NUCLEOTIDE SEQUENCE</scope>
    <source>
        <strain evidence="1">JEL0476</strain>
    </source>
</reference>
<dbReference type="EMBL" id="JADGJW010001148">
    <property type="protein sequence ID" value="KAJ3206141.1"/>
    <property type="molecule type" value="Genomic_DNA"/>
</dbReference>
<feature type="non-terminal residue" evidence="1">
    <location>
        <position position="113"/>
    </location>
</feature>
<organism evidence="1 2">
    <name type="scientific">Clydaea vesicula</name>
    <dbReference type="NCBI Taxonomy" id="447962"/>
    <lineage>
        <taxon>Eukaryota</taxon>
        <taxon>Fungi</taxon>
        <taxon>Fungi incertae sedis</taxon>
        <taxon>Chytridiomycota</taxon>
        <taxon>Chytridiomycota incertae sedis</taxon>
        <taxon>Chytridiomycetes</taxon>
        <taxon>Lobulomycetales</taxon>
        <taxon>Lobulomycetaceae</taxon>
        <taxon>Clydaea</taxon>
    </lineage>
</organism>
<sequence length="113" mass="12965">MSIEELDPTACTVTCEWFQHAVGSSRQKTSKSWLSLWDDYFPGGKKCQVRGCPSTYNLIGGHVVLKHQRDKTKRCYIVPICRNCNNNRSANENSEDDEIFYAKSKAKFLKINK</sequence>
<accession>A0AAD5TZ93</accession>
<keyword evidence="2" id="KW-1185">Reference proteome</keyword>
<proteinExistence type="predicted"/>
<evidence type="ECO:0000313" key="2">
    <source>
        <dbReference type="Proteomes" id="UP001211065"/>
    </source>
</evidence>
<protein>
    <submittedName>
        <fullName evidence="1">Uncharacterized protein</fullName>
    </submittedName>
</protein>
<dbReference type="Proteomes" id="UP001211065">
    <property type="component" value="Unassembled WGS sequence"/>
</dbReference>
<name>A0AAD5TZ93_9FUNG</name>
<comment type="caution">
    <text evidence="1">The sequence shown here is derived from an EMBL/GenBank/DDBJ whole genome shotgun (WGS) entry which is preliminary data.</text>
</comment>
<dbReference type="AlphaFoldDB" id="A0AAD5TZ93"/>